<evidence type="ECO:0000313" key="9">
    <source>
        <dbReference type="EMBL" id="RFT16212.1"/>
    </source>
</evidence>
<dbReference type="Pfam" id="PF02472">
    <property type="entry name" value="ExbD"/>
    <property type="match status" value="1"/>
</dbReference>
<proteinExistence type="inferred from homology"/>
<dbReference type="Proteomes" id="UP000257323">
    <property type="component" value="Unassembled WGS sequence"/>
</dbReference>
<dbReference type="Gene3D" id="3.30.420.270">
    <property type="match status" value="1"/>
</dbReference>
<accession>A0A3E2BNJ0</accession>
<evidence type="ECO:0000256" key="1">
    <source>
        <dbReference type="ARBA" id="ARBA00004162"/>
    </source>
</evidence>
<dbReference type="PANTHER" id="PTHR30558:SF7">
    <property type="entry name" value="TOL-PAL SYSTEM PROTEIN TOLR"/>
    <property type="match status" value="1"/>
</dbReference>
<keyword evidence="7" id="KW-0653">Protein transport</keyword>
<organism evidence="9 10">
    <name type="scientific">Candidatus Saccharicenans subterraneus</name>
    <dbReference type="NCBI Taxonomy" id="2508984"/>
    <lineage>
        <taxon>Bacteria</taxon>
        <taxon>Candidatus Aminicenantota</taxon>
        <taxon>Candidatus Aminicenantia</taxon>
        <taxon>Candidatus Aminicenantales</taxon>
        <taxon>Candidatus Saccharicenantaceae</taxon>
        <taxon>Candidatus Saccharicenans</taxon>
    </lineage>
</organism>
<dbReference type="GO" id="GO:0022857">
    <property type="term" value="F:transmembrane transporter activity"/>
    <property type="evidence" value="ECO:0007669"/>
    <property type="project" value="InterPro"/>
</dbReference>
<dbReference type="PANTHER" id="PTHR30558">
    <property type="entry name" value="EXBD MEMBRANE COMPONENT OF PMF-DRIVEN MACROMOLECULE IMPORT SYSTEM"/>
    <property type="match status" value="1"/>
</dbReference>
<dbReference type="AlphaFoldDB" id="A0A3E2BNJ0"/>
<keyword evidence="3" id="KW-1003">Cell membrane</keyword>
<feature type="transmembrane region" description="Helical" evidence="8">
    <location>
        <begin position="24"/>
        <end position="47"/>
    </location>
</feature>
<evidence type="ECO:0000256" key="2">
    <source>
        <dbReference type="ARBA" id="ARBA00005811"/>
    </source>
</evidence>
<evidence type="ECO:0000256" key="5">
    <source>
        <dbReference type="ARBA" id="ARBA00022989"/>
    </source>
</evidence>
<dbReference type="InterPro" id="IPR003400">
    <property type="entry name" value="ExbD"/>
</dbReference>
<name>A0A3E2BNJ0_9BACT</name>
<dbReference type="EMBL" id="QUAH01000004">
    <property type="protein sequence ID" value="RFT16212.1"/>
    <property type="molecule type" value="Genomic_DNA"/>
</dbReference>
<keyword evidence="4 7" id="KW-0812">Transmembrane</keyword>
<reference evidence="9 10" key="1">
    <citation type="submission" date="2018-08" db="EMBL/GenBank/DDBJ databases">
        <title>Genome analysis of the thermophilic bacterium of the candidate phylum Aminicenantes from deep subsurface aquifer revealed its physiology and ecological role.</title>
        <authorList>
            <person name="Kadnikov V.V."/>
            <person name="Mardanov A.V."/>
            <person name="Beletsky A.V."/>
            <person name="Karnachuk O.V."/>
            <person name="Ravin N.V."/>
        </authorList>
    </citation>
    <scope>NUCLEOTIDE SEQUENCE [LARGE SCALE GENOMIC DNA]</scope>
    <source>
        <strain evidence="9">BY38</strain>
    </source>
</reference>
<evidence type="ECO:0000256" key="3">
    <source>
        <dbReference type="ARBA" id="ARBA00022475"/>
    </source>
</evidence>
<evidence type="ECO:0000256" key="4">
    <source>
        <dbReference type="ARBA" id="ARBA00022692"/>
    </source>
</evidence>
<gene>
    <name evidence="9" type="ORF">OP8BY_1816</name>
</gene>
<evidence type="ECO:0000256" key="8">
    <source>
        <dbReference type="SAM" id="Phobius"/>
    </source>
</evidence>
<evidence type="ECO:0000256" key="6">
    <source>
        <dbReference type="ARBA" id="ARBA00023136"/>
    </source>
</evidence>
<evidence type="ECO:0000256" key="7">
    <source>
        <dbReference type="RuleBase" id="RU003879"/>
    </source>
</evidence>
<keyword evidence="7" id="KW-0813">Transport</keyword>
<comment type="caution">
    <text evidence="9">The sequence shown here is derived from an EMBL/GenBank/DDBJ whole genome shotgun (WGS) entry which is preliminary data.</text>
</comment>
<comment type="subcellular location">
    <subcellularLocation>
        <location evidence="1">Cell membrane</location>
        <topology evidence="1">Single-pass membrane protein</topology>
    </subcellularLocation>
    <subcellularLocation>
        <location evidence="7">Cell membrane</location>
        <topology evidence="7">Single-pass type II membrane protein</topology>
    </subcellularLocation>
</comment>
<keyword evidence="5 8" id="KW-1133">Transmembrane helix</keyword>
<evidence type="ECO:0000313" key="10">
    <source>
        <dbReference type="Proteomes" id="UP000257323"/>
    </source>
</evidence>
<comment type="similarity">
    <text evidence="2 7">Belongs to the ExbD/TolR family.</text>
</comment>
<sequence>MAVNLNPAPASGGRRRLGTSMSEINVTPLVDVMLVLLIIFMVTAPMMQSGIGLNLPQAETESAPAEEGLTLTITADGYIHLGESVINVNLLERRLQEYFYNKTKKIVYIRADRNLNYGQLIQVLDIVKKSGIEIVGLVTEPLEKPPARKRTS</sequence>
<keyword evidence="6 8" id="KW-0472">Membrane</keyword>
<dbReference type="GO" id="GO:0015031">
    <property type="term" value="P:protein transport"/>
    <property type="evidence" value="ECO:0007669"/>
    <property type="project" value="UniProtKB-KW"/>
</dbReference>
<dbReference type="GO" id="GO:0005886">
    <property type="term" value="C:plasma membrane"/>
    <property type="evidence" value="ECO:0007669"/>
    <property type="project" value="UniProtKB-SubCell"/>
</dbReference>
<protein>
    <submittedName>
        <fullName evidence="9">Biopolymer transport protein ExbD/TolR</fullName>
    </submittedName>
</protein>